<dbReference type="InterPro" id="IPR001611">
    <property type="entry name" value="Leu-rich_rpt"/>
</dbReference>
<dbReference type="InParanoid" id="A0A3Q7FSD5"/>
<dbReference type="Pfam" id="PF00560">
    <property type="entry name" value="LRR_1"/>
    <property type="match status" value="3"/>
</dbReference>
<proteinExistence type="predicted"/>
<reference evidence="2" key="2">
    <citation type="submission" date="2019-01" db="UniProtKB">
        <authorList>
            <consortium name="EnsemblPlants"/>
        </authorList>
    </citation>
    <scope>IDENTIFICATION</scope>
    <source>
        <strain evidence="2">cv. Heinz 1706</strain>
    </source>
</reference>
<dbReference type="PANTHER" id="PTHR48060">
    <property type="entry name" value="DNA DAMAGE-REPAIR/TOLERATION PROTEIN DRT100"/>
    <property type="match status" value="1"/>
</dbReference>
<accession>A0A3Q7FSD5</accession>
<keyword evidence="1" id="KW-0732">Signal</keyword>
<dbReference type="STRING" id="4081.A0A3Q7FSD5"/>
<dbReference type="EnsemblPlants" id="Solyc03g118333.1.1">
    <property type="protein sequence ID" value="Solyc03g118333.1.1"/>
    <property type="gene ID" value="Solyc03g118333.1"/>
</dbReference>
<keyword evidence="3" id="KW-1185">Reference proteome</keyword>
<name>A0A3Q7FSD5_SOLLC</name>
<protein>
    <recommendedName>
        <fullName evidence="4">Leucine-rich repeat-containing N-terminal plant-type domain-containing protein</fullName>
    </recommendedName>
</protein>
<dbReference type="SUPFAM" id="SSF52058">
    <property type="entry name" value="L domain-like"/>
    <property type="match status" value="1"/>
</dbReference>
<dbReference type="OMA" id="ETICMND"/>
<evidence type="ECO:0000313" key="3">
    <source>
        <dbReference type="Proteomes" id="UP000004994"/>
    </source>
</evidence>
<dbReference type="Gene3D" id="3.80.10.10">
    <property type="entry name" value="Ribonuclease Inhibitor"/>
    <property type="match status" value="1"/>
</dbReference>
<dbReference type="Proteomes" id="UP000004994">
    <property type="component" value="Chromosome 3"/>
</dbReference>
<dbReference type="PANTHER" id="PTHR48060:SF21">
    <property type="entry name" value="L DOMAIN-LIKE PROTEIN"/>
    <property type="match status" value="1"/>
</dbReference>
<reference evidence="2" key="1">
    <citation type="journal article" date="2012" name="Nature">
        <title>The tomato genome sequence provides insights into fleshy fruit evolution.</title>
        <authorList>
            <consortium name="Tomato Genome Consortium"/>
        </authorList>
    </citation>
    <scope>NUCLEOTIDE SEQUENCE [LARGE SCALE GENOMIC DNA]</scope>
    <source>
        <strain evidence="2">cv. Heinz 1706</strain>
    </source>
</reference>
<dbReference type="AlphaFoldDB" id="A0A3Q7FSD5"/>
<dbReference type="Gramene" id="Solyc03g118333.1.1">
    <property type="protein sequence ID" value="Solyc03g118333.1.1"/>
    <property type="gene ID" value="Solyc03g118333.1"/>
</dbReference>
<dbReference type="InterPro" id="IPR053211">
    <property type="entry name" value="DNA_repair-toleration"/>
</dbReference>
<evidence type="ECO:0000256" key="1">
    <source>
        <dbReference type="ARBA" id="ARBA00022729"/>
    </source>
</evidence>
<evidence type="ECO:0000313" key="2">
    <source>
        <dbReference type="EnsemblPlants" id="Solyc03g118333.1.1"/>
    </source>
</evidence>
<dbReference type="InterPro" id="IPR032675">
    <property type="entry name" value="LRR_dom_sf"/>
</dbReference>
<organism evidence="2">
    <name type="scientific">Solanum lycopersicum</name>
    <name type="common">Tomato</name>
    <name type="synonym">Lycopersicon esculentum</name>
    <dbReference type="NCBI Taxonomy" id="4081"/>
    <lineage>
        <taxon>Eukaryota</taxon>
        <taxon>Viridiplantae</taxon>
        <taxon>Streptophyta</taxon>
        <taxon>Embryophyta</taxon>
        <taxon>Tracheophyta</taxon>
        <taxon>Spermatophyta</taxon>
        <taxon>Magnoliopsida</taxon>
        <taxon>eudicotyledons</taxon>
        <taxon>Gunneridae</taxon>
        <taxon>Pentapetalae</taxon>
        <taxon>asterids</taxon>
        <taxon>lamiids</taxon>
        <taxon>Solanales</taxon>
        <taxon>Solanaceae</taxon>
        <taxon>Solanoideae</taxon>
        <taxon>Solaneae</taxon>
        <taxon>Solanum</taxon>
        <taxon>Solanum subgen. Lycopersicon</taxon>
    </lineage>
</organism>
<sequence>MGQNRIRGNIPKKIADLVSLNILHLGILSNLGTLNLDSNRFSCEIPSSIGNITRLLYLYLSGNTLNGTVPPSLAHANNSFMGSLPMEIGDITNLAGFDLSYNNFSGMIPSTIGKCLALELLYMQEGEVPVQRVFSNSTALQVEGNPKLCGGVQEFDLPP</sequence>
<evidence type="ECO:0008006" key="4">
    <source>
        <dbReference type="Google" id="ProtNLM"/>
    </source>
</evidence>